<sequence>MSKSLKALIAVGLVAIVAACSSGTQEEIVIVEPTPLEAEPVSGKF</sequence>
<accession>A0A0P1F3E4</accession>
<dbReference type="RefSeq" id="WP_162834952.1">
    <property type="nucleotide sequence ID" value="NZ_CYRX01000033.1"/>
</dbReference>
<evidence type="ECO:0000313" key="2">
    <source>
        <dbReference type="EMBL" id="CUH62158.1"/>
    </source>
</evidence>
<evidence type="ECO:0008006" key="4">
    <source>
        <dbReference type="Google" id="ProtNLM"/>
    </source>
</evidence>
<name>A0A0P1F3E4_9RHOB</name>
<dbReference type="EMBL" id="CYRX01000033">
    <property type="protein sequence ID" value="CUH62158.1"/>
    <property type="molecule type" value="Genomic_DNA"/>
</dbReference>
<protein>
    <recommendedName>
        <fullName evidence="4">Lipoprotein</fullName>
    </recommendedName>
</protein>
<dbReference type="Proteomes" id="UP000051298">
    <property type="component" value="Unassembled WGS sequence"/>
</dbReference>
<dbReference type="PROSITE" id="PS51257">
    <property type="entry name" value="PROKAR_LIPOPROTEIN"/>
    <property type="match status" value="1"/>
</dbReference>
<organism evidence="2 3">
    <name type="scientific">Thalassobacter stenotrophicus</name>
    <dbReference type="NCBI Taxonomy" id="266809"/>
    <lineage>
        <taxon>Bacteria</taxon>
        <taxon>Pseudomonadati</taxon>
        <taxon>Pseudomonadota</taxon>
        <taxon>Alphaproteobacteria</taxon>
        <taxon>Rhodobacterales</taxon>
        <taxon>Roseobacteraceae</taxon>
        <taxon>Thalassobacter</taxon>
    </lineage>
</organism>
<proteinExistence type="predicted"/>
<keyword evidence="1" id="KW-0732">Signal</keyword>
<feature type="chain" id="PRO_5006062226" description="Lipoprotein" evidence="1">
    <location>
        <begin position="20"/>
        <end position="45"/>
    </location>
</feature>
<evidence type="ECO:0000256" key="1">
    <source>
        <dbReference type="SAM" id="SignalP"/>
    </source>
</evidence>
<gene>
    <name evidence="2" type="ORF">THS5294_03472</name>
</gene>
<dbReference type="AlphaFoldDB" id="A0A0P1F3E4"/>
<reference evidence="2 3" key="1">
    <citation type="submission" date="2015-09" db="EMBL/GenBank/DDBJ databases">
        <authorList>
            <consortium name="Swine Surveillance"/>
        </authorList>
    </citation>
    <scope>NUCLEOTIDE SEQUENCE [LARGE SCALE GENOMIC DNA]</scope>
    <source>
        <strain evidence="2 3">CECT 5294</strain>
    </source>
</reference>
<feature type="signal peptide" evidence="1">
    <location>
        <begin position="1"/>
        <end position="19"/>
    </location>
</feature>
<evidence type="ECO:0000313" key="3">
    <source>
        <dbReference type="Proteomes" id="UP000051298"/>
    </source>
</evidence>